<evidence type="ECO:0000256" key="4">
    <source>
        <dbReference type="ARBA" id="ARBA00038314"/>
    </source>
</evidence>
<dbReference type="GeneID" id="27362064"/>
<protein>
    <recommendedName>
        <fullName evidence="7">Methyltransferase domain-containing protein</fullName>
    </recommendedName>
</protein>
<evidence type="ECO:0008006" key="7">
    <source>
        <dbReference type="Google" id="ProtNLM"/>
    </source>
</evidence>
<dbReference type="HOGENOM" id="CLU_051542_0_1_1"/>
<dbReference type="PANTHER" id="PTHR35897">
    <property type="entry name" value="METHYLTRANSFERASE AUSD"/>
    <property type="match status" value="1"/>
</dbReference>
<comment type="similarity">
    <text evidence="4">Belongs to the class I-like SAM-binding methyltransferase superfamily.</text>
</comment>
<dbReference type="AlphaFoldDB" id="A0A0D2DQF0"/>
<dbReference type="Proteomes" id="UP000053342">
    <property type="component" value="Unassembled WGS sequence"/>
</dbReference>
<organism evidence="5 6">
    <name type="scientific">Exophiala oligosperma</name>
    <dbReference type="NCBI Taxonomy" id="215243"/>
    <lineage>
        <taxon>Eukaryota</taxon>
        <taxon>Fungi</taxon>
        <taxon>Dikarya</taxon>
        <taxon>Ascomycota</taxon>
        <taxon>Pezizomycotina</taxon>
        <taxon>Eurotiomycetes</taxon>
        <taxon>Chaetothyriomycetidae</taxon>
        <taxon>Chaetothyriales</taxon>
        <taxon>Herpotrichiellaceae</taxon>
        <taxon>Exophiala</taxon>
    </lineage>
</organism>
<accession>A0A0D2DQF0</accession>
<dbReference type="OrthoDB" id="2094832at2759"/>
<dbReference type="RefSeq" id="XP_016258230.1">
    <property type="nucleotide sequence ID" value="XM_016411476.1"/>
</dbReference>
<gene>
    <name evidence="5" type="ORF">PV06_09990</name>
</gene>
<dbReference type="SUPFAM" id="SSF53335">
    <property type="entry name" value="S-adenosyl-L-methionine-dependent methyltransferases"/>
    <property type="match status" value="1"/>
</dbReference>
<dbReference type="GO" id="GO:0016740">
    <property type="term" value="F:transferase activity"/>
    <property type="evidence" value="ECO:0007669"/>
    <property type="project" value="UniProtKB-KW"/>
</dbReference>
<evidence type="ECO:0000313" key="5">
    <source>
        <dbReference type="EMBL" id="KIW38014.1"/>
    </source>
</evidence>
<dbReference type="STRING" id="215243.A0A0D2DQF0"/>
<comment type="pathway">
    <text evidence="1">Secondary metabolite biosynthesis.</text>
</comment>
<reference evidence="5 6" key="1">
    <citation type="submission" date="2015-01" db="EMBL/GenBank/DDBJ databases">
        <title>The Genome Sequence of Exophiala oligosperma CBS72588.</title>
        <authorList>
            <consortium name="The Broad Institute Genomics Platform"/>
            <person name="Cuomo C."/>
            <person name="de Hoog S."/>
            <person name="Gorbushina A."/>
            <person name="Stielow B."/>
            <person name="Teixiera M."/>
            <person name="Abouelleil A."/>
            <person name="Chapman S.B."/>
            <person name="Priest M."/>
            <person name="Young S.K."/>
            <person name="Wortman J."/>
            <person name="Nusbaum C."/>
            <person name="Birren B."/>
        </authorList>
    </citation>
    <scope>NUCLEOTIDE SEQUENCE [LARGE SCALE GENOMIC DNA]</scope>
    <source>
        <strain evidence="5 6">CBS 72588</strain>
    </source>
</reference>
<dbReference type="PANTHER" id="PTHR35897:SF1">
    <property type="entry name" value="METHYLTRANSFERASE AUSD"/>
    <property type="match status" value="1"/>
</dbReference>
<keyword evidence="6" id="KW-1185">Reference proteome</keyword>
<evidence type="ECO:0000256" key="1">
    <source>
        <dbReference type="ARBA" id="ARBA00005179"/>
    </source>
</evidence>
<dbReference type="InterPro" id="IPR051654">
    <property type="entry name" value="Meroterpenoid_MTases"/>
</dbReference>
<evidence type="ECO:0000313" key="6">
    <source>
        <dbReference type="Proteomes" id="UP000053342"/>
    </source>
</evidence>
<dbReference type="Gene3D" id="3.40.50.150">
    <property type="entry name" value="Vaccinia Virus protein VP39"/>
    <property type="match status" value="1"/>
</dbReference>
<dbReference type="VEuPathDB" id="FungiDB:PV06_09990"/>
<dbReference type="EMBL" id="KN847342">
    <property type="protein sequence ID" value="KIW38014.1"/>
    <property type="molecule type" value="Genomic_DNA"/>
</dbReference>
<keyword evidence="3" id="KW-0949">S-adenosyl-L-methionine</keyword>
<evidence type="ECO:0000256" key="3">
    <source>
        <dbReference type="ARBA" id="ARBA00022691"/>
    </source>
</evidence>
<dbReference type="InterPro" id="IPR029063">
    <property type="entry name" value="SAM-dependent_MTases_sf"/>
</dbReference>
<proteinExistence type="inferred from homology"/>
<name>A0A0D2DQF0_9EURO</name>
<sequence length="323" mass="36773">MAETASNTTTFQGTPIRLYEADLKAVPFDMSELLASYSGIPPAEQKDHILRVRDRAYATHPYPCLGRWRFLELDLSSHPLYKTDVLGPLVPSDKNKSTTDSWLFLDLGCCLGQDVRKLIHDGADRERVRGADLKPEFIEMGYELFNDPDTLPRQKHFVSPADVFDQSPSANLAVCDGKVGILHASAVFHLFDLPGQQRMARRCLKLLDQRRGRVLLCGAQVGNVDPGEAPRVTTKGTRYRHDGDSWRRMWEEVVREDDVWAAKIRNVDVGCEMEEWVGRNEMETKGLVGDDGQAPGEGLKKRQIGRVEDGFRWMRWWVWIDFV</sequence>
<evidence type="ECO:0000256" key="2">
    <source>
        <dbReference type="ARBA" id="ARBA00022679"/>
    </source>
</evidence>
<keyword evidence="2" id="KW-0808">Transferase</keyword>